<dbReference type="GO" id="GO:0120147">
    <property type="term" value="F:formylglycine-generating oxidase activity"/>
    <property type="evidence" value="ECO:0007669"/>
    <property type="project" value="TreeGrafter"/>
</dbReference>
<dbReference type="Gene3D" id="2.60.40.1120">
    <property type="entry name" value="Carboxypeptidase-like, regulatory domain"/>
    <property type="match status" value="1"/>
</dbReference>
<dbReference type="InterPro" id="IPR008969">
    <property type="entry name" value="CarboxyPept-like_regulatory"/>
</dbReference>
<organism evidence="3 4">
    <name type="scientific">Mariniflexile litorale</name>
    <dbReference type="NCBI Taxonomy" id="3045158"/>
    <lineage>
        <taxon>Bacteria</taxon>
        <taxon>Pseudomonadati</taxon>
        <taxon>Bacteroidota</taxon>
        <taxon>Flavobacteriia</taxon>
        <taxon>Flavobacteriales</taxon>
        <taxon>Flavobacteriaceae</taxon>
        <taxon>Mariniflexile</taxon>
    </lineage>
</organism>
<evidence type="ECO:0000259" key="2">
    <source>
        <dbReference type="PROSITE" id="PS50853"/>
    </source>
</evidence>
<dbReference type="Gene3D" id="2.60.40.10">
    <property type="entry name" value="Immunoglobulins"/>
    <property type="match status" value="3"/>
</dbReference>
<evidence type="ECO:0000313" key="3">
    <source>
        <dbReference type="EMBL" id="XBL13647.1"/>
    </source>
</evidence>
<dbReference type="PANTHER" id="PTHR23150:SF19">
    <property type="entry name" value="FORMYLGLYCINE-GENERATING ENZYME"/>
    <property type="match status" value="1"/>
</dbReference>
<dbReference type="InterPro" id="IPR003961">
    <property type="entry name" value="FN3_dom"/>
</dbReference>
<keyword evidence="1" id="KW-0732">Signal</keyword>
<dbReference type="InterPro" id="IPR016187">
    <property type="entry name" value="CTDL_fold"/>
</dbReference>
<dbReference type="InterPro" id="IPR051043">
    <property type="entry name" value="Sulfatase_Mod_Factor_Kinase"/>
</dbReference>
<dbReference type="RefSeq" id="WP_308993732.1">
    <property type="nucleotide sequence ID" value="NZ_CP155618.1"/>
</dbReference>
<dbReference type="Pfam" id="PF03781">
    <property type="entry name" value="FGE-sulfatase"/>
    <property type="match status" value="1"/>
</dbReference>
<keyword evidence="4" id="KW-1185">Reference proteome</keyword>
<dbReference type="SUPFAM" id="SSF49265">
    <property type="entry name" value="Fibronectin type III"/>
    <property type="match status" value="2"/>
</dbReference>
<dbReference type="InterPro" id="IPR042095">
    <property type="entry name" value="SUMF_sf"/>
</dbReference>
<dbReference type="SUPFAM" id="SSF49464">
    <property type="entry name" value="Carboxypeptidase regulatory domain-like"/>
    <property type="match status" value="1"/>
</dbReference>
<feature type="domain" description="Fibronectin type-III" evidence="2">
    <location>
        <begin position="144"/>
        <end position="246"/>
    </location>
</feature>
<dbReference type="InterPro" id="IPR026444">
    <property type="entry name" value="Secre_tail"/>
</dbReference>
<evidence type="ECO:0000256" key="1">
    <source>
        <dbReference type="ARBA" id="ARBA00022729"/>
    </source>
</evidence>
<dbReference type="EMBL" id="CP155618">
    <property type="protein sequence ID" value="XBL13647.1"/>
    <property type="molecule type" value="Genomic_DNA"/>
</dbReference>
<dbReference type="NCBIfam" id="TIGR04183">
    <property type="entry name" value="Por_Secre_tail"/>
    <property type="match status" value="1"/>
</dbReference>
<sequence>MKEKLIFIFFTLYSIFSFSQVTLNSPTDNANFLVVDQIYLEWIEDTNILGGNVSYDLYFGTNSNPILYYSDLTPSTNGEIDTDTYILQGGIIDGVNTIPTSIFFKQITLNYKTTYYWKVVAKNTNGVLSISDTFSFTTIRENTLPTTPHLLSPVNGLTDVNAKPTLSWSESIDADNDPITYRVFFKEDHPGSNFSLLTETTETSYTISTTLKDYTSYIWYIQAIDGYEGANASVSSNTASFTVENYQNDAPTAFSLSTPQDNATNRGFQVNFSWSVSTDADDEPILYDVYADANSNPQTLIASNISKTTFLHTFNTYDEIYWKVVAKDNFGHETTSNIWSFTCWKNRPIDQPEMINVEGGTFTMGQSEHSQIQIGVLINGDPLYMDISNENPAHPITLSDYKIGTYEVTNTQYVAFLNSILDDIVIEPTDFRVHRNKAFSYRRASYKGKQALCQIFDATRDLSTRANIDYEPNFDSPIIWNGTSFELDANYANHPIRWMYYTGTKLYGEWLGNYRVPTEAEWEYAALGGNKSLSYAYSGSNNVDDVAVKSSASTASVGTKLPNELGIYDMSGNVSEICEDYYNPNYYANSPTINPINTVYNNFGHVTRGRDFRLDAPPYFRNKTRFRLSGEQYMNSTGFRLVKSADYTVSGIVTDTQGNPLANVSVLGFPTSVLTDVNGNYSTSLTGGWSGKVSTYLNGYTNNTGIIELNNLTENSIYNDFVLEQEITMFDFTILVTNGINPLNGVSVNFNGLDYITNTNGEIQINNFTIGTYNYVIKEVGFYEATGSAILTEDNLIKTIVLQEQSLSIDDLELARNKFIVYPNPSKINEDFFIKYEGKGEVNIYNISGQLVYENNIKNSLKVSLKNKGVFFIVIKSESSVLSTKIIIR</sequence>
<evidence type="ECO:0000313" key="4">
    <source>
        <dbReference type="Proteomes" id="UP001224325"/>
    </source>
</evidence>
<accession>A0AAU7EBY8</accession>
<dbReference type="InterPro" id="IPR013783">
    <property type="entry name" value="Ig-like_fold"/>
</dbReference>
<dbReference type="AlphaFoldDB" id="A0AAU7EBY8"/>
<dbReference type="InterPro" id="IPR005532">
    <property type="entry name" value="SUMF_dom"/>
</dbReference>
<dbReference type="PROSITE" id="PS50853">
    <property type="entry name" value="FN3"/>
    <property type="match status" value="1"/>
</dbReference>
<reference evidence="3" key="1">
    <citation type="submission" date="2024-04" db="EMBL/GenBank/DDBJ databases">
        <title>Mariniflexile litorale, isolated from the shallow sediments of the Sea of Japan.</title>
        <authorList>
            <person name="Romanenko L."/>
            <person name="Isaeva M."/>
        </authorList>
    </citation>
    <scope>NUCLEOTIDE SEQUENCE [LARGE SCALE GENOMIC DNA]</scope>
    <source>
        <strain evidence="3">KMM 9835</strain>
    </source>
</reference>
<proteinExistence type="predicted"/>
<dbReference type="Pfam" id="PF18962">
    <property type="entry name" value="Por_Secre_tail"/>
    <property type="match status" value="1"/>
</dbReference>
<dbReference type="Proteomes" id="UP001224325">
    <property type="component" value="Chromosome"/>
</dbReference>
<name>A0AAU7EBY8_9FLAO</name>
<gene>
    <name evidence="3" type="ORF">QLS71_015140</name>
</gene>
<protein>
    <submittedName>
        <fullName evidence="3">SUMF1/EgtB/PvdO family nonheme iron enzyme</fullName>
    </submittedName>
</protein>
<dbReference type="KEGG" id="mlil:QLS71_015140"/>
<dbReference type="InterPro" id="IPR036116">
    <property type="entry name" value="FN3_sf"/>
</dbReference>
<dbReference type="PANTHER" id="PTHR23150">
    <property type="entry name" value="SULFATASE MODIFYING FACTOR 1, 2"/>
    <property type="match status" value="1"/>
</dbReference>
<dbReference type="SUPFAM" id="SSF56436">
    <property type="entry name" value="C-type lectin-like"/>
    <property type="match status" value="1"/>
</dbReference>
<dbReference type="Gene3D" id="3.90.1580.10">
    <property type="entry name" value="paralog of FGE (formylglycine-generating enzyme)"/>
    <property type="match status" value="1"/>
</dbReference>